<dbReference type="PANTHER" id="PTHR33355:SF14">
    <property type="entry name" value="WALL-ASSOCIATED RECEPTOR KINASE GALACTURONAN-BINDING DOMAIN-CONTAINING PROTEIN"/>
    <property type="match status" value="1"/>
</dbReference>
<gene>
    <name evidence="7" type="ORF">B456_007G303400</name>
    <name evidence="8" type="ORF">Gorai_019827</name>
</gene>
<dbReference type="Proteomes" id="UP000032304">
    <property type="component" value="Chromosome 7"/>
</dbReference>
<evidence type="ECO:0000313" key="7">
    <source>
        <dbReference type="EMBL" id="KJB45377.1"/>
    </source>
</evidence>
<feature type="domain" description="Wall-associated receptor kinase galacturonan-binding" evidence="6">
    <location>
        <begin position="101"/>
        <end position="157"/>
    </location>
</feature>
<dbReference type="Pfam" id="PF13947">
    <property type="entry name" value="GUB_WAK_bind"/>
    <property type="match status" value="1"/>
</dbReference>
<dbReference type="GO" id="GO:0016020">
    <property type="term" value="C:membrane"/>
    <property type="evidence" value="ECO:0007669"/>
    <property type="project" value="UniProtKB-SubCell"/>
</dbReference>
<evidence type="ECO:0000259" key="6">
    <source>
        <dbReference type="Pfam" id="PF13947"/>
    </source>
</evidence>
<proteinExistence type="predicted"/>
<keyword evidence="4" id="KW-1133">Transmembrane helix</keyword>
<evidence type="ECO:0000256" key="4">
    <source>
        <dbReference type="ARBA" id="ARBA00022989"/>
    </source>
</evidence>
<evidence type="ECO:0000256" key="3">
    <source>
        <dbReference type="ARBA" id="ARBA00022729"/>
    </source>
</evidence>
<dbReference type="InterPro" id="IPR025287">
    <property type="entry name" value="WAK_GUB"/>
</dbReference>
<protein>
    <recommendedName>
        <fullName evidence="6">Wall-associated receptor kinase galacturonan-binding domain-containing protein</fullName>
    </recommendedName>
</protein>
<dbReference type="eggNOG" id="KOG1187">
    <property type="taxonomic scope" value="Eukaryota"/>
</dbReference>
<organism evidence="7 9">
    <name type="scientific">Gossypium raimondii</name>
    <name type="common">Peruvian cotton</name>
    <name type="synonym">Gossypium klotzschianum subsp. raimondii</name>
    <dbReference type="NCBI Taxonomy" id="29730"/>
    <lineage>
        <taxon>Eukaryota</taxon>
        <taxon>Viridiplantae</taxon>
        <taxon>Streptophyta</taxon>
        <taxon>Embryophyta</taxon>
        <taxon>Tracheophyta</taxon>
        <taxon>Spermatophyta</taxon>
        <taxon>Magnoliopsida</taxon>
        <taxon>eudicotyledons</taxon>
        <taxon>Gunneridae</taxon>
        <taxon>Pentapetalae</taxon>
        <taxon>rosids</taxon>
        <taxon>malvids</taxon>
        <taxon>Malvales</taxon>
        <taxon>Malvaceae</taxon>
        <taxon>Malvoideae</taxon>
        <taxon>Gossypium</taxon>
    </lineage>
</organism>
<reference evidence="7 9" key="1">
    <citation type="journal article" date="2012" name="Nature">
        <title>Repeated polyploidization of Gossypium genomes and the evolution of spinnable cotton fibres.</title>
        <authorList>
            <person name="Paterson A.H."/>
            <person name="Wendel J.F."/>
            <person name="Gundlach H."/>
            <person name="Guo H."/>
            <person name="Jenkins J."/>
            <person name="Jin D."/>
            <person name="Llewellyn D."/>
            <person name="Showmaker K.C."/>
            <person name="Shu S."/>
            <person name="Udall J."/>
            <person name="Yoo M.J."/>
            <person name="Byers R."/>
            <person name="Chen W."/>
            <person name="Doron-Faigenboim A."/>
            <person name="Duke M.V."/>
            <person name="Gong L."/>
            <person name="Grimwood J."/>
            <person name="Grover C."/>
            <person name="Grupp K."/>
            <person name="Hu G."/>
            <person name="Lee T.H."/>
            <person name="Li J."/>
            <person name="Lin L."/>
            <person name="Liu T."/>
            <person name="Marler B.S."/>
            <person name="Page J.T."/>
            <person name="Roberts A.W."/>
            <person name="Romanel E."/>
            <person name="Sanders W.S."/>
            <person name="Szadkowski E."/>
            <person name="Tan X."/>
            <person name="Tang H."/>
            <person name="Xu C."/>
            <person name="Wang J."/>
            <person name="Wang Z."/>
            <person name="Zhang D."/>
            <person name="Zhang L."/>
            <person name="Ashrafi H."/>
            <person name="Bedon F."/>
            <person name="Bowers J.E."/>
            <person name="Brubaker C.L."/>
            <person name="Chee P.W."/>
            <person name="Das S."/>
            <person name="Gingle A.R."/>
            <person name="Haigler C.H."/>
            <person name="Harker D."/>
            <person name="Hoffmann L.V."/>
            <person name="Hovav R."/>
            <person name="Jones D.C."/>
            <person name="Lemke C."/>
            <person name="Mansoor S."/>
            <person name="ur Rahman M."/>
            <person name="Rainville L.N."/>
            <person name="Rambani A."/>
            <person name="Reddy U.K."/>
            <person name="Rong J.K."/>
            <person name="Saranga Y."/>
            <person name="Scheffler B.E."/>
            <person name="Scheffler J.A."/>
            <person name="Stelly D.M."/>
            <person name="Triplett B.A."/>
            <person name="Van Deynze A."/>
            <person name="Vaslin M.F."/>
            <person name="Waghmare V.N."/>
            <person name="Walford S.A."/>
            <person name="Wright R.J."/>
            <person name="Zaki E.A."/>
            <person name="Zhang T."/>
            <person name="Dennis E.S."/>
            <person name="Mayer K.F."/>
            <person name="Peterson D.G."/>
            <person name="Rokhsar D.S."/>
            <person name="Wang X."/>
            <person name="Schmutz J."/>
        </authorList>
    </citation>
    <scope>NUCLEOTIDE SEQUENCE [LARGE SCALE GENOMIC DNA]</scope>
</reference>
<dbReference type="Proteomes" id="UP000593578">
    <property type="component" value="Unassembled WGS sequence"/>
</dbReference>
<dbReference type="EMBL" id="JABEZZ010000007">
    <property type="protein sequence ID" value="MBA0591142.1"/>
    <property type="molecule type" value="Genomic_DNA"/>
</dbReference>
<reference evidence="8" key="3">
    <citation type="submission" date="2020-04" db="EMBL/GenBank/DDBJ databases">
        <authorList>
            <person name="Grover C.E."/>
            <person name="Arick M.A. II"/>
            <person name="Thrash A."/>
            <person name="Conover J.L."/>
            <person name="Sanders W.S."/>
            <person name="Peterson D.G."/>
            <person name="Scheffler J.A."/>
            <person name="Scheffler B.E."/>
            <person name="Wendel J.F."/>
        </authorList>
    </citation>
    <scope>NUCLEOTIDE SEQUENCE</scope>
    <source>
        <strain evidence="8">8</strain>
        <tissue evidence="8">Leaf</tissue>
    </source>
</reference>
<keyword evidence="3" id="KW-0732">Signal</keyword>
<dbReference type="GO" id="GO:0030247">
    <property type="term" value="F:polysaccharide binding"/>
    <property type="evidence" value="ECO:0007669"/>
    <property type="project" value="InterPro"/>
</dbReference>
<evidence type="ECO:0000313" key="10">
    <source>
        <dbReference type="Proteomes" id="UP000593578"/>
    </source>
</evidence>
<dbReference type="AlphaFoldDB" id="A0A0D2PH47"/>
<keyword evidence="5" id="KW-0472">Membrane</keyword>
<dbReference type="EMBL" id="CM001746">
    <property type="protein sequence ID" value="KJB45377.1"/>
    <property type="molecule type" value="Genomic_DNA"/>
</dbReference>
<sequence length="283" mass="31791">MSHSHPGAKRVFLEEGQLVVGLNHCTLYLRNVECKVANVSLKTLYFGCHFLYINKHPVLRLFIAQLYSLFLSLSNPELITMVHVIVVLFILVTQVSAHRPCPKCGKIKVPYPLSTDENCGDPRYRIYCNNGALEFMSAPGFYYKILSISPKANKLIIKPPLIQENTCYSSDLDQGGLMLDENLPFNISTRNTVMLFNCSDNILLSPLNCSSSSFCREFEEVGEGCGCKGTLCCHFLKDSSMTSHRIRTRLGGCTAYTCVVDKQPGEPLESWNFGIELQWLPPF</sequence>
<dbReference type="PANTHER" id="PTHR33355">
    <property type="entry name" value="WALL-ASSOCIATED RECEPTOR KINASE CARBOXY-TERMINAL PROTEIN-RELATED"/>
    <property type="match status" value="1"/>
</dbReference>
<reference evidence="8 10" key="2">
    <citation type="journal article" date="2019" name="Genome Biol. Evol.">
        <title>Insights into the evolution of the New World diploid cottons (Gossypium, subgenus Houzingenia) based on genome sequencing.</title>
        <authorList>
            <person name="Grover C.E."/>
            <person name="Arick M.A. 2nd"/>
            <person name="Thrash A."/>
            <person name="Conover J.L."/>
            <person name="Sanders W.S."/>
            <person name="Peterson D.G."/>
            <person name="Frelichowski J.E."/>
            <person name="Scheffler J.A."/>
            <person name="Scheffler B.E."/>
            <person name="Wendel J.F."/>
        </authorList>
    </citation>
    <scope>NUCLEOTIDE SEQUENCE [LARGE SCALE GENOMIC DNA]</scope>
    <source>
        <strain evidence="8">8</strain>
        <tissue evidence="8">Leaf</tissue>
    </source>
</reference>
<dbReference type="Gramene" id="KJB45377">
    <property type="protein sequence ID" value="KJB45377"/>
    <property type="gene ID" value="B456_007G303400"/>
</dbReference>
<dbReference type="STRING" id="29730.A0A0D2PH47"/>
<evidence type="ECO:0000256" key="1">
    <source>
        <dbReference type="ARBA" id="ARBA00004167"/>
    </source>
</evidence>
<accession>A0A0D2PH47</accession>
<evidence type="ECO:0000256" key="5">
    <source>
        <dbReference type="ARBA" id="ARBA00023136"/>
    </source>
</evidence>
<keyword evidence="9" id="KW-1185">Reference proteome</keyword>
<evidence type="ECO:0000313" key="8">
    <source>
        <dbReference type="EMBL" id="MBA0591142.1"/>
    </source>
</evidence>
<evidence type="ECO:0000256" key="2">
    <source>
        <dbReference type="ARBA" id="ARBA00022692"/>
    </source>
</evidence>
<dbReference type="OMA" id="EFMSAPG"/>
<evidence type="ECO:0000313" key="9">
    <source>
        <dbReference type="Proteomes" id="UP000032304"/>
    </source>
</evidence>
<comment type="subcellular location">
    <subcellularLocation>
        <location evidence="1">Membrane</location>
        <topology evidence="1">Single-pass membrane protein</topology>
    </subcellularLocation>
</comment>
<name>A0A0D2PH47_GOSRA</name>
<keyword evidence="2" id="KW-0812">Transmembrane</keyword>